<sequence>MANRTGLAHAATLLSLLLLMCFAIHVHCRIMEDKTRNFHLIVKGQLFVKRKDTFHVTLEEQVAMFIHVVGHNWKNISIGFEFYRPGETDSRYFNAVLDALCLLSRGVICIRTIETHSKITSSSRFHPYFEAAAISKSGNVFDDIRCVVTISESEKSCLNDRARRLLSKPIKFYYEM</sequence>
<reference evidence="2" key="1">
    <citation type="submission" date="2015-06" db="UniProtKB">
        <authorList>
            <consortium name="EnsemblPlants"/>
        </authorList>
    </citation>
    <scope>IDENTIFICATION</scope>
</reference>
<organism evidence="2">
    <name type="scientific">Aegilops tauschii</name>
    <name type="common">Tausch's goatgrass</name>
    <name type="synonym">Aegilops squarrosa</name>
    <dbReference type="NCBI Taxonomy" id="37682"/>
    <lineage>
        <taxon>Eukaryota</taxon>
        <taxon>Viridiplantae</taxon>
        <taxon>Streptophyta</taxon>
        <taxon>Embryophyta</taxon>
        <taxon>Tracheophyta</taxon>
        <taxon>Spermatophyta</taxon>
        <taxon>Magnoliopsida</taxon>
        <taxon>Liliopsida</taxon>
        <taxon>Poales</taxon>
        <taxon>Poaceae</taxon>
        <taxon>BOP clade</taxon>
        <taxon>Pooideae</taxon>
        <taxon>Triticodae</taxon>
        <taxon>Triticeae</taxon>
        <taxon>Triticinae</taxon>
        <taxon>Aegilops</taxon>
    </lineage>
</organism>
<dbReference type="Pfam" id="PF26138">
    <property type="entry name" value="DUF8040"/>
    <property type="match status" value="1"/>
</dbReference>
<dbReference type="InterPro" id="IPR058353">
    <property type="entry name" value="DUF8040"/>
</dbReference>
<dbReference type="EnsemblPlants" id="EMT17116">
    <property type="protein sequence ID" value="EMT17116"/>
    <property type="gene ID" value="F775_32989"/>
</dbReference>
<dbReference type="PANTHER" id="PTHR47906">
    <property type="entry name" value="OSJNBB0050O03.9 PROTEIN-RELATED"/>
    <property type="match status" value="1"/>
</dbReference>
<dbReference type="PANTHER" id="PTHR47906:SF5">
    <property type="entry name" value="OS05G0118600 PROTEIN"/>
    <property type="match status" value="1"/>
</dbReference>
<evidence type="ECO:0000313" key="2">
    <source>
        <dbReference type="EnsemblPlants" id="EMT17116"/>
    </source>
</evidence>
<feature type="domain" description="DUF8040" evidence="1">
    <location>
        <begin position="51"/>
        <end position="101"/>
    </location>
</feature>
<accession>N1R3T7</accession>
<protein>
    <recommendedName>
        <fullName evidence="1">DUF8040 domain-containing protein</fullName>
    </recommendedName>
</protein>
<proteinExistence type="predicted"/>
<evidence type="ECO:0000259" key="1">
    <source>
        <dbReference type="Pfam" id="PF26138"/>
    </source>
</evidence>
<name>N1R3T7_AEGTA</name>
<dbReference type="AlphaFoldDB" id="N1R3T7"/>